<dbReference type="Proteomes" id="UP000078200">
    <property type="component" value="Unassembled WGS sequence"/>
</dbReference>
<reference evidence="2" key="1">
    <citation type="submission" date="2020-05" db="UniProtKB">
        <authorList>
            <consortium name="EnsemblMetazoa"/>
        </authorList>
    </citation>
    <scope>IDENTIFICATION</scope>
    <source>
        <strain evidence="2">TTRI</strain>
    </source>
</reference>
<dbReference type="VEuPathDB" id="VectorBase:GAUT039211"/>
<feature type="transmembrane region" description="Helical" evidence="1">
    <location>
        <begin position="46"/>
        <end position="65"/>
    </location>
</feature>
<protein>
    <submittedName>
        <fullName evidence="2">Uncharacterized protein</fullName>
    </submittedName>
</protein>
<name>A0A1A9VJ97_GLOAU</name>
<dbReference type="AlphaFoldDB" id="A0A1A9VJ97"/>
<keyword evidence="1" id="KW-1133">Transmembrane helix</keyword>
<evidence type="ECO:0000313" key="3">
    <source>
        <dbReference type="Proteomes" id="UP000078200"/>
    </source>
</evidence>
<dbReference type="EnsemblMetazoa" id="GAUT039211-RA">
    <property type="protein sequence ID" value="GAUT039211-PA"/>
    <property type="gene ID" value="GAUT039211"/>
</dbReference>
<keyword evidence="1" id="KW-0472">Membrane</keyword>
<evidence type="ECO:0000256" key="1">
    <source>
        <dbReference type="SAM" id="Phobius"/>
    </source>
</evidence>
<evidence type="ECO:0000313" key="2">
    <source>
        <dbReference type="EnsemblMetazoa" id="GAUT039211-PA"/>
    </source>
</evidence>
<organism evidence="2 3">
    <name type="scientific">Glossina austeni</name>
    <name type="common">Savannah tsetse fly</name>
    <dbReference type="NCBI Taxonomy" id="7395"/>
    <lineage>
        <taxon>Eukaryota</taxon>
        <taxon>Metazoa</taxon>
        <taxon>Ecdysozoa</taxon>
        <taxon>Arthropoda</taxon>
        <taxon>Hexapoda</taxon>
        <taxon>Insecta</taxon>
        <taxon>Pterygota</taxon>
        <taxon>Neoptera</taxon>
        <taxon>Endopterygota</taxon>
        <taxon>Diptera</taxon>
        <taxon>Brachycera</taxon>
        <taxon>Muscomorpha</taxon>
        <taxon>Hippoboscoidea</taxon>
        <taxon>Glossinidae</taxon>
        <taxon>Glossina</taxon>
    </lineage>
</organism>
<accession>A0A1A9VJ97</accession>
<keyword evidence="1" id="KW-0812">Transmembrane</keyword>
<sequence>MTASIRGRIRQLKTGDKEYTSHRDQGAKSAVIGALILRQRFTQRDLDIMGCFNLYSGFFGLGFGLNFDFDFGFNFSFGCGFRFSFGFKKYCIKMYKSYRLINLTGNMYVYLDLSI</sequence>
<keyword evidence="3" id="KW-1185">Reference proteome</keyword>
<proteinExistence type="predicted"/>